<feature type="non-terminal residue" evidence="2">
    <location>
        <position position="1"/>
    </location>
</feature>
<evidence type="ECO:0000313" key="2">
    <source>
        <dbReference type="EMBL" id="GAG80338.1"/>
    </source>
</evidence>
<accession>X1B864</accession>
<dbReference type="EMBL" id="BART01011067">
    <property type="protein sequence ID" value="GAG80338.1"/>
    <property type="molecule type" value="Genomic_DNA"/>
</dbReference>
<dbReference type="PANTHER" id="PTHR44103:SF1">
    <property type="entry name" value="PROPROTEIN CONVERTASE P"/>
    <property type="match status" value="1"/>
</dbReference>
<organism evidence="2">
    <name type="scientific">marine sediment metagenome</name>
    <dbReference type="NCBI Taxonomy" id="412755"/>
    <lineage>
        <taxon>unclassified sequences</taxon>
        <taxon>metagenomes</taxon>
        <taxon>ecological metagenomes</taxon>
    </lineage>
</organism>
<keyword evidence="1" id="KW-0732">Signal</keyword>
<comment type="caution">
    <text evidence="2">The sequence shown here is derived from an EMBL/GenBank/DDBJ whole genome shotgun (WGS) entry which is preliminary data.</text>
</comment>
<dbReference type="AlphaFoldDB" id="X1B864"/>
<dbReference type="InterPro" id="IPR013517">
    <property type="entry name" value="FG-GAP"/>
</dbReference>
<dbReference type="PANTHER" id="PTHR44103">
    <property type="entry name" value="PROPROTEIN CONVERTASE P"/>
    <property type="match status" value="1"/>
</dbReference>
<protein>
    <recommendedName>
        <fullName evidence="3">Secretion system C-terminal sorting domain-containing protein</fullName>
    </recommendedName>
</protein>
<reference evidence="2" key="1">
    <citation type="journal article" date="2014" name="Front. Microbiol.">
        <title>High frequency of phylogenetically diverse reductive dehalogenase-homologous genes in deep subseafloor sedimentary metagenomes.</title>
        <authorList>
            <person name="Kawai M."/>
            <person name="Futagami T."/>
            <person name="Toyoda A."/>
            <person name="Takaki Y."/>
            <person name="Nishi S."/>
            <person name="Hori S."/>
            <person name="Arai W."/>
            <person name="Tsubouchi T."/>
            <person name="Morono Y."/>
            <person name="Uchiyama I."/>
            <person name="Ito T."/>
            <person name="Fujiyama A."/>
            <person name="Inagaki F."/>
            <person name="Takami H."/>
        </authorList>
    </citation>
    <scope>NUCLEOTIDE SEQUENCE</scope>
    <source>
        <strain evidence="2">Expedition CK06-06</strain>
    </source>
</reference>
<dbReference type="InterPro" id="IPR028994">
    <property type="entry name" value="Integrin_alpha_N"/>
</dbReference>
<evidence type="ECO:0000256" key="1">
    <source>
        <dbReference type="ARBA" id="ARBA00022729"/>
    </source>
</evidence>
<dbReference type="SUPFAM" id="SSF69318">
    <property type="entry name" value="Integrin alpha N-terminal domain"/>
    <property type="match status" value="1"/>
</dbReference>
<name>X1B864_9ZZZZ</name>
<evidence type="ECO:0008006" key="3">
    <source>
        <dbReference type="Google" id="ProtNLM"/>
    </source>
</evidence>
<dbReference type="Pfam" id="PF13517">
    <property type="entry name" value="FG-GAP_3"/>
    <property type="match status" value="1"/>
</dbReference>
<proteinExistence type="predicted"/>
<sequence length="175" mass="19093">INNSFTEHVIDSSLTGASHVFAIDFNDDSDVDVAATGYYDDNVVWYENDGSENFTKHVIDSSFDGPNEVIGIDVDGDGDIDVVSSAQVADEVAWWESDLAGIEEDEKETAEGWKCGPTIFSGSLPIGKYKDCKIYNVCGRKVEAQALSPGIYFIEIEGKIKHKICLASKIPKCIS</sequence>
<gene>
    <name evidence="2" type="ORF">S01H4_23757</name>
</gene>